<dbReference type="EMBL" id="JBJKFK010000284">
    <property type="protein sequence ID" value="KAL3318127.1"/>
    <property type="molecule type" value="Genomic_DNA"/>
</dbReference>
<accession>A0ABD2QFY8</accession>
<sequence length="169" mass="19989">MWDEPNSDMLNLAATTCINLLLEYFKNFYNRVCTRSIFNLIAPLQARIFSHTPGLYLERPFLHADDFSVLRARNSIWLNLRSPSLLKSPRYAEAYLIALDKLHDGQAENDHMRRYSEVFESYASLPQDWGPRIHSDLVFQKYRSLLQEQEYCDSTKVQQIMQSYFRIPE</sequence>
<evidence type="ECO:0000313" key="2">
    <source>
        <dbReference type="Proteomes" id="UP001626550"/>
    </source>
</evidence>
<proteinExistence type="predicted"/>
<name>A0ABD2QFY8_9PLAT</name>
<gene>
    <name evidence="1" type="ORF">Ciccas_003214</name>
</gene>
<evidence type="ECO:0000313" key="1">
    <source>
        <dbReference type="EMBL" id="KAL3318127.1"/>
    </source>
</evidence>
<dbReference type="AlphaFoldDB" id="A0ABD2QFY8"/>
<keyword evidence="2" id="KW-1185">Reference proteome</keyword>
<comment type="caution">
    <text evidence="1">The sequence shown here is derived from an EMBL/GenBank/DDBJ whole genome shotgun (WGS) entry which is preliminary data.</text>
</comment>
<protein>
    <submittedName>
        <fullName evidence="1">Uncharacterized protein</fullName>
    </submittedName>
</protein>
<organism evidence="1 2">
    <name type="scientific">Cichlidogyrus casuarinus</name>
    <dbReference type="NCBI Taxonomy" id="1844966"/>
    <lineage>
        <taxon>Eukaryota</taxon>
        <taxon>Metazoa</taxon>
        <taxon>Spiralia</taxon>
        <taxon>Lophotrochozoa</taxon>
        <taxon>Platyhelminthes</taxon>
        <taxon>Monogenea</taxon>
        <taxon>Monopisthocotylea</taxon>
        <taxon>Dactylogyridea</taxon>
        <taxon>Ancyrocephalidae</taxon>
        <taxon>Cichlidogyrus</taxon>
    </lineage>
</organism>
<reference evidence="1 2" key="1">
    <citation type="submission" date="2024-11" db="EMBL/GenBank/DDBJ databases">
        <title>Adaptive evolution of stress response genes in parasites aligns with host niche diversity.</title>
        <authorList>
            <person name="Hahn C."/>
            <person name="Resl P."/>
        </authorList>
    </citation>
    <scope>NUCLEOTIDE SEQUENCE [LARGE SCALE GENOMIC DNA]</scope>
    <source>
        <strain evidence="1">EGGRZ-B1_66</strain>
        <tissue evidence="1">Body</tissue>
    </source>
</reference>
<dbReference type="Proteomes" id="UP001626550">
    <property type="component" value="Unassembled WGS sequence"/>
</dbReference>